<dbReference type="InterPro" id="IPR002109">
    <property type="entry name" value="Glutaredoxin"/>
</dbReference>
<dbReference type="NCBIfam" id="TIGR02194">
    <property type="entry name" value="GlrX_NrdH"/>
    <property type="match status" value="1"/>
</dbReference>
<dbReference type="Pfam" id="PF00462">
    <property type="entry name" value="Glutaredoxin"/>
    <property type="match status" value="1"/>
</dbReference>
<dbReference type="AlphaFoldDB" id="A0A2P5T149"/>
<organism evidence="9 10">
    <name type="scientific">Candidatus Pantoea edessiphila</name>
    <dbReference type="NCBI Taxonomy" id="2044610"/>
    <lineage>
        <taxon>Bacteria</taxon>
        <taxon>Pseudomonadati</taxon>
        <taxon>Pseudomonadota</taxon>
        <taxon>Gammaproteobacteria</taxon>
        <taxon>Enterobacterales</taxon>
        <taxon>Erwiniaceae</taxon>
        <taxon>Pantoea</taxon>
    </lineage>
</organism>
<evidence type="ECO:0000256" key="5">
    <source>
        <dbReference type="ARBA" id="ARBA00022982"/>
    </source>
</evidence>
<evidence type="ECO:0000256" key="6">
    <source>
        <dbReference type="ARBA" id="ARBA00023157"/>
    </source>
</evidence>
<dbReference type="GO" id="GO:0045454">
    <property type="term" value="P:cell redox homeostasis"/>
    <property type="evidence" value="ECO:0007669"/>
    <property type="project" value="InterPro"/>
</dbReference>
<dbReference type="InterPro" id="IPR011909">
    <property type="entry name" value="GlrX_NrdH"/>
</dbReference>
<evidence type="ECO:0000313" key="9">
    <source>
        <dbReference type="EMBL" id="PPI88283.1"/>
    </source>
</evidence>
<dbReference type="Gene3D" id="3.40.30.10">
    <property type="entry name" value="Glutaredoxin"/>
    <property type="match status" value="1"/>
</dbReference>
<evidence type="ECO:0000256" key="4">
    <source>
        <dbReference type="ARBA" id="ARBA00022448"/>
    </source>
</evidence>
<dbReference type="PROSITE" id="PS51354">
    <property type="entry name" value="GLUTAREDOXIN_2"/>
    <property type="match status" value="1"/>
</dbReference>
<dbReference type="GO" id="GO:0009055">
    <property type="term" value="F:electron transfer activity"/>
    <property type="evidence" value="ECO:0007669"/>
    <property type="project" value="TreeGrafter"/>
</dbReference>
<dbReference type="CDD" id="cd02976">
    <property type="entry name" value="NrdH"/>
    <property type="match status" value="1"/>
</dbReference>
<evidence type="ECO:0000313" key="10">
    <source>
        <dbReference type="Proteomes" id="UP000296153"/>
    </source>
</evidence>
<gene>
    <name evidence="9" type="ORF">CRV12_01500</name>
</gene>
<comment type="caution">
    <text evidence="9">The sequence shown here is derived from an EMBL/GenBank/DDBJ whole genome shotgun (WGS) entry which is preliminary data.</text>
</comment>
<comment type="function">
    <text evidence="1">Electron transport system for the ribonucleotide reductase system NrdEF.</text>
</comment>
<accession>A0A2P5T149</accession>
<keyword evidence="4" id="KW-0813">Transport</keyword>
<evidence type="ECO:0000256" key="7">
    <source>
        <dbReference type="ARBA" id="ARBA00023284"/>
    </source>
</evidence>
<keyword evidence="7" id="KW-0676">Redox-active center</keyword>
<dbReference type="EMBL" id="PDKT01000001">
    <property type="protein sequence ID" value="PPI88283.1"/>
    <property type="molecule type" value="Genomic_DNA"/>
</dbReference>
<dbReference type="OrthoDB" id="8545217at2"/>
<comment type="similarity">
    <text evidence="2">Belongs to the glutaredoxin family.</text>
</comment>
<dbReference type="InterPro" id="IPR051548">
    <property type="entry name" value="Grx-like_ET"/>
</dbReference>
<keyword evidence="5" id="KW-0249">Electron transport</keyword>
<keyword evidence="6" id="KW-1015">Disulfide bond</keyword>
<evidence type="ECO:0000256" key="2">
    <source>
        <dbReference type="ARBA" id="ARBA00007787"/>
    </source>
</evidence>
<name>A0A2P5T149_9GAMM</name>
<sequence length="80" mass="9182">MSIIVYFKSNCIQCEATKNAMNRKGIEYKLINIDIQPEAIENLKSLGYYQMPVVITNNDHWSGFRPDKIADLCQLTDVRG</sequence>
<proteinExistence type="inferred from homology"/>
<dbReference type="SUPFAM" id="SSF52833">
    <property type="entry name" value="Thioredoxin-like"/>
    <property type="match status" value="1"/>
</dbReference>
<protein>
    <recommendedName>
        <fullName evidence="3">Glutaredoxin-like protein NrdH</fullName>
    </recommendedName>
</protein>
<dbReference type="InterPro" id="IPR036249">
    <property type="entry name" value="Thioredoxin-like_sf"/>
</dbReference>
<reference evidence="9 10" key="1">
    <citation type="journal article" date="2018" name="Genome Biol. Evol.">
        <title>Cladogenesis and Genomic Streamlining in Extracellular Endosymbionts of Tropical Stink Bugs.</title>
        <authorList>
            <person name="Otero-Bravo A."/>
            <person name="Goffredi S."/>
            <person name="Sabree Z.L."/>
        </authorList>
    </citation>
    <scope>NUCLEOTIDE SEQUENCE [LARGE SCALE GENOMIC DNA]</scope>
    <source>
        <strain evidence="9 10">SoEE</strain>
    </source>
</reference>
<evidence type="ECO:0000256" key="1">
    <source>
        <dbReference type="ARBA" id="ARBA00002292"/>
    </source>
</evidence>
<evidence type="ECO:0000259" key="8">
    <source>
        <dbReference type="Pfam" id="PF00462"/>
    </source>
</evidence>
<feature type="domain" description="Glutaredoxin" evidence="8">
    <location>
        <begin position="3"/>
        <end position="61"/>
    </location>
</feature>
<evidence type="ECO:0000256" key="3">
    <source>
        <dbReference type="ARBA" id="ARBA00017945"/>
    </source>
</evidence>
<dbReference type="PANTHER" id="PTHR34386">
    <property type="entry name" value="GLUTAREDOXIN"/>
    <property type="match status" value="1"/>
</dbReference>
<dbReference type="Proteomes" id="UP000296153">
    <property type="component" value="Unassembled WGS sequence"/>
</dbReference>
<dbReference type="RefSeq" id="WP_136130894.1">
    <property type="nucleotide sequence ID" value="NZ_PDKT01000001.1"/>
</dbReference>
<dbReference type="PANTHER" id="PTHR34386:SF1">
    <property type="entry name" value="GLUTAREDOXIN-LIKE PROTEIN NRDH"/>
    <property type="match status" value="1"/>
</dbReference>